<dbReference type="AlphaFoldDB" id="A0A8I6XAS7"/>
<dbReference type="GeneID" id="123425504"/>
<name>A0A8I6XAS7_HORVV</name>
<keyword evidence="1" id="KW-0479">Metal-binding</keyword>
<dbReference type="Gene3D" id="1.10.1200.270">
    <property type="entry name" value="Methyltransferase, alpha-helical capping domain"/>
    <property type="match status" value="1"/>
</dbReference>
<dbReference type="EnsemblPlants" id="HORVU.MOREX.r3.2HG0120190.1">
    <property type="protein sequence ID" value="HORVU.MOREX.r3.2HG0120190.1"/>
    <property type="gene ID" value="HORVU.MOREX.r3.2HG0120190"/>
</dbReference>
<dbReference type="Gramene" id="HORVU.MOREX.r2.2HG0098960.1">
    <property type="protein sequence ID" value="HORVU.MOREX.r2.2HG0098960.1"/>
    <property type="gene ID" value="HORVU.MOREX.r2.2HG0098960"/>
</dbReference>
<dbReference type="GO" id="GO:0032259">
    <property type="term" value="P:methylation"/>
    <property type="evidence" value="ECO:0000318"/>
    <property type="project" value="GO_Central"/>
</dbReference>
<dbReference type="OMA" id="WNAYQDE"/>
<dbReference type="Proteomes" id="UP000011116">
    <property type="component" value="Chromosome 2H"/>
</dbReference>
<evidence type="ECO:0000256" key="2">
    <source>
        <dbReference type="ARBA" id="ARBA00022842"/>
    </source>
</evidence>
<evidence type="ECO:0000313" key="3">
    <source>
        <dbReference type="EnsemblPlants" id="HORVU.MOREX.r3.2HG0120190.1"/>
    </source>
</evidence>
<organism evidence="3 4">
    <name type="scientific">Hordeum vulgare subsp. vulgare</name>
    <name type="common">Domesticated barley</name>
    <dbReference type="NCBI Taxonomy" id="112509"/>
    <lineage>
        <taxon>Eukaryota</taxon>
        <taxon>Viridiplantae</taxon>
        <taxon>Streptophyta</taxon>
        <taxon>Embryophyta</taxon>
        <taxon>Tracheophyta</taxon>
        <taxon>Spermatophyta</taxon>
        <taxon>Magnoliopsida</taxon>
        <taxon>Liliopsida</taxon>
        <taxon>Poales</taxon>
        <taxon>Poaceae</taxon>
        <taxon>BOP clade</taxon>
        <taxon>Pooideae</taxon>
        <taxon>Triticodae</taxon>
        <taxon>Triticeae</taxon>
        <taxon>Hordeinae</taxon>
        <taxon>Hordeum</taxon>
    </lineage>
</organism>
<evidence type="ECO:0000313" key="4">
    <source>
        <dbReference type="Proteomes" id="UP000011116"/>
    </source>
</evidence>
<dbReference type="PANTHER" id="PTHR31009">
    <property type="entry name" value="S-ADENOSYL-L-METHIONINE:CARBOXYL METHYLTRANSFERASE FAMILY PROTEIN"/>
    <property type="match status" value="1"/>
</dbReference>
<keyword evidence="2" id="KW-0460">Magnesium</keyword>
<dbReference type="GO" id="GO:0046872">
    <property type="term" value="F:metal ion binding"/>
    <property type="evidence" value="ECO:0007669"/>
    <property type="project" value="UniProtKB-KW"/>
</dbReference>
<gene>
    <name evidence="3" type="primary">LOC123425504</name>
</gene>
<dbReference type="RefSeq" id="XP_044965133.1">
    <property type="nucleotide sequence ID" value="XM_045109198.1"/>
</dbReference>
<dbReference type="Pfam" id="PF03492">
    <property type="entry name" value="Methyltransf_7"/>
    <property type="match status" value="1"/>
</dbReference>
<protein>
    <submittedName>
        <fullName evidence="3">Uncharacterized protein</fullName>
    </submittedName>
</protein>
<dbReference type="InterPro" id="IPR042086">
    <property type="entry name" value="MeTrfase_capping"/>
</dbReference>
<dbReference type="Gene3D" id="3.40.50.150">
    <property type="entry name" value="Vaccinia Virus protein VP39"/>
    <property type="match status" value="1"/>
</dbReference>
<keyword evidence="4" id="KW-1185">Reference proteome</keyword>
<dbReference type="SMR" id="A0A8I6XAS7"/>
<dbReference type="GO" id="GO:0008757">
    <property type="term" value="F:S-adenosylmethionine-dependent methyltransferase activity"/>
    <property type="evidence" value="ECO:0000318"/>
    <property type="project" value="GO_Central"/>
</dbReference>
<proteinExistence type="predicted"/>
<dbReference type="OrthoDB" id="742322at2759"/>
<accession>A0A8I6XAS7</accession>
<dbReference type="KEGG" id="hvg:123425504"/>
<dbReference type="InterPro" id="IPR029063">
    <property type="entry name" value="SAM-dependent_MTases_sf"/>
</dbReference>
<dbReference type="Gramene" id="HORVU.MOREX.r3.2HG0120190.1">
    <property type="protein sequence ID" value="HORVU.MOREX.r3.2HG0120190.1"/>
    <property type="gene ID" value="HORVU.MOREX.r3.2HG0120190"/>
</dbReference>
<sequence length="374" mass="42109">MNIDRFHMAKGEGETSYVNNSRIQHKALLETEAVLEKAVREVFKYLHHPTMTAVDLGCSSGQNTLTFVSKVIQVIGRDIGGESGRNPVELQFFLNDLPGNDFNHVFGSLERFKELTAAEHKENTLVPSFYIAGLPGSYYTRLFPRQSCHLFHSSFCLHWRSRVPAGLEGGGRKYLNEGNIYIARTTPAGVAELYRRQFQNDMLLFLKLRYEELVVGGQMVLTFLGRKYEDIYNKGYLNHPCGLLAQSLQSLVEEGLVEKEKLDSFNLPIYTPSINEVKEVVAQSELFNISHIKLFESNWDPHDDSQGDDAHNTVQSGINIAKSLRAVLGPLLASHFGESLLDEIFKKCAYCVTEHLVERGEGNYLLICVSLKGT</sequence>
<reference evidence="3" key="2">
    <citation type="submission" date="2020-10" db="EMBL/GenBank/DDBJ databases">
        <authorList>
            <person name="Scholz U."/>
            <person name="Mascher M."/>
            <person name="Fiebig A."/>
        </authorList>
    </citation>
    <scope>NUCLEOTIDE SEQUENCE [LARGE SCALE GENOMIC DNA]</scope>
    <source>
        <strain evidence="3">cv. Morex</strain>
    </source>
</reference>
<reference evidence="4" key="1">
    <citation type="journal article" date="2012" name="Nature">
        <title>A physical, genetic and functional sequence assembly of the barley genome.</title>
        <authorList>
            <consortium name="The International Barley Genome Sequencing Consortium"/>
            <person name="Mayer K.F."/>
            <person name="Waugh R."/>
            <person name="Brown J.W."/>
            <person name="Schulman A."/>
            <person name="Langridge P."/>
            <person name="Platzer M."/>
            <person name="Fincher G.B."/>
            <person name="Muehlbauer G.J."/>
            <person name="Sato K."/>
            <person name="Close T.J."/>
            <person name="Wise R.P."/>
            <person name="Stein N."/>
        </authorList>
    </citation>
    <scope>NUCLEOTIDE SEQUENCE [LARGE SCALE GENOMIC DNA]</scope>
    <source>
        <strain evidence="4">cv. Morex</strain>
    </source>
</reference>
<dbReference type="InterPro" id="IPR005299">
    <property type="entry name" value="MeTrfase_7"/>
</dbReference>
<reference evidence="3" key="3">
    <citation type="submission" date="2022-01" db="UniProtKB">
        <authorList>
            <consortium name="EnsemblPlants"/>
        </authorList>
    </citation>
    <scope>IDENTIFICATION</scope>
    <source>
        <strain evidence="3">subsp. vulgare</strain>
    </source>
</reference>
<dbReference type="SUPFAM" id="SSF53335">
    <property type="entry name" value="S-adenosyl-L-methionine-dependent methyltransferases"/>
    <property type="match status" value="1"/>
</dbReference>
<evidence type="ECO:0000256" key="1">
    <source>
        <dbReference type="ARBA" id="ARBA00022723"/>
    </source>
</evidence>